<name>A0A139IUF3_9PEZI</name>
<dbReference type="AlphaFoldDB" id="A0A139IUF3"/>
<proteinExistence type="predicted"/>
<dbReference type="OrthoDB" id="15425at2759"/>
<evidence type="ECO:0000313" key="1">
    <source>
        <dbReference type="EMBL" id="KXT18391.1"/>
    </source>
</evidence>
<comment type="caution">
    <text evidence="1">The sequence shown here is derived from an EMBL/GenBank/DDBJ whole genome shotgun (WGS) entry which is preliminary data.</text>
</comment>
<evidence type="ECO:0000313" key="2">
    <source>
        <dbReference type="Proteomes" id="UP000073492"/>
    </source>
</evidence>
<sequence length="160" mass="18139">MDGFGGWKAQDLIRRLYDHDCQLHLEVCPFLSIKISVDAECFQRGPEVGLSLDRKVSSAIHQWQAKLSADTLKLSHRGILKRQTLGGGDSILLQMPFLIVLVLDHAKRFPVRLDIDSLANFFEHFGVDMLNLHRDDIGFCGQFLNRPTIFERPVNVAIVV</sequence>
<accession>A0A139IUF3</accession>
<protein>
    <submittedName>
        <fullName evidence="1">Uncharacterized protein</fullName>
    </submittedName>
</protein>
<dbReference type="Proteomes" id="UP000073492">
    <property type="component" value="Unassembled WGS sequence"/>
</dbReference>
<organism evidence="1 2">
    <name type="scientific">Pseudocercospora musae</name>
    <dbReference type="NCBI Taxonomy" id="113226"/>
    <lineage>
        <taxon>Eukaryota</taxon>
        <taxon>Fungi</taxon>
        <taxon>Dikarya</taxon>
        <taxon>Ascomycota</taxon>
        <taxon>Pezizomycotina</taxon>
        <taxon>Dothideomycetes</taxon>
        <taxon>Dothideomycetidae</taxon>
        <taxon>Mycosphaerellales</taxon>
        <taxon>Mycosphaerellaceae</taxon>
        <taxon>Pseudocercospora</taxon>
    </lineage>
</organism>
<gene>
    <name evidence="1" type="ORF">AC579_8185</name>
</gene>
<reference evidence="1 2" key="1">
    <citation type="submission" date="2015-07" db="EMBL/GenBank/DDBJ databases">
        <title>Comparative genomics of the Sigatoka disease complex on banana suggests a link between parallel evolutionary changes in Pseudocercospora fijiensis and Pseudocercospora eumusae and increased virulence on the banana host.</title>
        <authorList>
            <person name="Chang T.-C."/>
            <person name="Salvucci A."/>
            <person name="Crous P.W."/>
            <person name="Stergiopoulos I."/>
        </authorList>
    </citation>
    <scope>NUCLEOTIDE SEQUENCE [LARGE SCALE GENOMIC DNA]</scope>
    <source>
        <strain evidence="1 2">CBS 116634</strain>
    </source>
</reference>
<keyword evidence="2" id="KW-1185">Reference proteome</keyword>
<dbReference type="EMBL" id="LFZO01000007">
    <property type="protein sequence ID" value="KXT18391.1"/>
    <property type="molecule type" value="Genomic_DNA"/>
</dbReference>